<protein>
    <recommendedName>
        <fullName evidence="4">DUF3515 domain-containing protein</fullName>
    </recommendedName>
</protein>
<name>A0A7W7PHR5_STRNE</name>
<reference evidence="2 3" key="1">
    <citation type="submission" date="2020-08" db="EMBL/GenBank/DDBJ databases">
        <title>Genomic Encyclopedia of Type Strains, Phase III (KMG-III): the genomes of soil and plant-associated and newly described type strains.</title>
        <authorList>
            <person name="Whitman W."/>
        </authorList>
    </citation>
    <scope>NUCLEOTIDE SEQUENCE [LARGE SCALE GENOMIC DNA]</scope>
    <source>
        <strain evidence="2 3">CECT 3265</strain>
    </source>
</reference>
<evidence type="ECO:0008006" key="4">
    <source>
        <dbReference type="Google" id="ProtNLM"/>
    </source>
</evidence>
<dbReference type="EMBL" id="JACHJG010000018">
    <property type="protein sequence ID" value="MBB4890344.1"/>
    <property type="molecule type" value="Genomic_DNA"/>
</dbReference>
<organism evidence="2 3">
    <name type="scientific">Streptomyces netropsis</name>
    <name type="common">Streptoverticillium netropsis</name>
    <dbReference type="NCBI Taxonomy" id="55404"/>
    <lineage>
        <taxon>Bacteria</taxon>
        <taxon>Bacillati</taxon>
        <taxon>Actinomycetota</taxon>
        <taxon>Actinomycetes</taxon>
        <taxon>Kitasatosporales</taxon>
        <taxon>Streptomycetaceae</taxon>
        <taxon>Streptomyces</taxon>
    </lineage>
</organism>
<evidence type="ECO:0000313" key="3">
    <source>
        <dbReference type="Proteomes" id="UP000556436"/>
    </source>
</evidence>
<dbReference type="Proteomes" id="UP000556436">
    <property type="component" value="Unassembled WGS sequence"/>
</dbReference>
<dbReference type="PROSITE" id="PS51257">
    <property type="entry name" value="PROKAR_LIPOPROTEIN"/>
    <property type="match status" value="1"/>
</dbReference>
<feature type="signal peptide" evidence="1">
    <location>
        <begin position="1"/>
        <end position="29"/>
    </location>
</feature>
<dbReference type="InterPro" id="IPR021903">
    <property type="entry name" value="DUF3515"/>
</dbReference>
<evidence type="ECO:0000256" key="1">
    <source>
        <dbReference type="SAM" id="SignalP"/>
    </source>
</evidence>
<dbReference type="AlphaFoldDB" id="A0A7W7PHR5"/>
<sequence>MKSSLRRPLGLSAVAVLCAAVGCSSTDDAAGLAVPTPSAREAKLCRALHEELPETVDGHERRAAEPVSDFTAVWGTPAIALRCGVGRPKILTPGSEHYNPTADSVEIDGVGWLPERQPDGSIRCTTTLRTAWVEVTLPKKYVGDAGDVSALTDFADAVKKTIPEGVV</sequence>
<feature type="chain" id="PRO_5031385566" description="DUF3515 domain-containing protein" evidence="1">
    <location>
        <begin position="30"/>
        <end position="167"/>
    </location>
</feature>
<keyword evidence="3" id="KW-1185">Reference proteome</keyword>
<proteinExistence type="predicted"/>
<evidence type="ECO:0000313" key="2">
    <source>
        <dbReference type="EMBL" id="MBB4890344.1"/>
    </source>
</evidence>
<accession>A0A7W7PHR5</accession>
<dbReference type="RefSeq" id="WP_184739472.1">
    <property type="nucleotide sequence ID" value="NZ_BMRW01000016.1"/>
</dbReference>
<gene>
    <name evidence="2" type="ORF">FHS38_006424</name>
</gene>
<keyword evidence="1" id="KW-0732">Signal</keyword>
<comment type="caution">
    <text evidence="2">The sequence shown here is derived from an EMBL/GenBank/DDBJ whole genome shotgun (WGS) entry which is preliminary data.</text>
</comment>
<dbReference type="Pfam" id="PF12028">
    <property type="entry name" value="DUF3515"/>
    <property type="match status" value="1"/>
</dbReference>